<dbReference type="SUPFAM" id="SSF56672">
    <property type="entry name" value="DNA/RNA polymerases"/>
    <property type="match status" value="1"/>
</dbReference>
<dbReference type="PANTHER" id="PTHR37984:SF5">
    <property type="entry name" value="PROTEIN NYNRIN-LIKE"/>
    <property type="match status" value="1"/>
</dbReference>
<evidence type="ECO:0000259" key="2">
    <source>
        <dbReference type="Pfam" id="PF17919"/>
    </source>
</evidence>
<feature type="domain" description="Reverse transcriptase/retrotransposon-derived protein RNase H-like" evidence="2">
    <location>
        <begin position="254"/>
        <end position="308"/>
    </location>
</feature>
<dbReference type="Pfam" id="PF17919">
    <property type="entry name" value="RT_RNaseH_2"/>
    <property type="match status" value="1"/>
</dbReference>
<dbReference type="AlphaFoldDB" id="A0A699HR08"/>
<proteinExistence type="predicted"/>
<dbReference type="InterPro" id="IPR043502">
    <property type="entry name" value="DNA/RNA_pol_sf"/>
</dbReference>
<evidence type="ECO:0000256" key="1">
    <source>
        <dbReference type="ARBA" id="ARBA00023268"/>
    </source>
</evidence>
<dbReference type="PANTHER" id="PTHR37984">
    <property type="entry name" value="PROTEIN CBG26694"/>
    <property type="match status" value="1"/>
</dbReference>
<dbReference type="InterPro" id="IPR050951">
    <property type="entry name" value="Retrovirus_Pol_polyprotein"/>
</dbReference>
<reference evidence="3" key="1">
    <citation type="journal article" date="2019" name="Sci. Rep.">
        <title>Draft genome of Tanacetum cinerariifolium, the natural source of mosquito coil.</title>
        <authorList>
            <person name="Yamashiro T."/>
            <person name="Shiraishi A."/>
            <person name="Satake H."/>
            <person name="Nakayama K."/>
        </authorList>
    </citation>
    <scope>NUCLEOTIDE SEQUENCE</scope>
</reference>
<accession>A0A699HR08</accession>
<protein>
    <submittedName>
        <fullName evidence="3">Retrovirus-related Pol polyprotein from transposon 297 family</fullName>
    </submittedName>
</protein>
<name>A0A699HR08_TANCI</name>
<gene>
    <name evidence="3" type="ORF">Tci_402532</name>
</gene>
<dbReference type="InterPro" id="IPR043128">
    <property type="entry name" value="Rev_trsase/Diguanyl_cyclase"/>
</dbReference>
<sequence>MTPATRSSTNQTVPDPLAARLAAIAARLESIETLKEDVAALKSHVEIRYLKGECCQCGEKYGPGHRCKTCTFKLLEASEEQETPINPTVNTNAVESGDQKDFAEISMHALFGKANVTTMKLRGTIGTTEVLILVDNGSTHNFISDSYNQLCKDVSVQVPDLKIVQDFYPFSIGGDLVLVADKYTIPNIDELFDELYGATVFSKLDLRSGYFQIKEVRGFLGLTRHYRRFVHNYRMTACSLTTLTKKDGFVCSTEALKTFHKLKQALMSISVLRLPDFSKDFTVECGASSERVGAILSQEDHPVAYFSKMEPLFVRSLLLHSYISLYLKFLLEQRITTTEKQRLLLKLMSYDFSVTHRAGKENKGVDALSRRPHSGDLFTLSVPYYFEVVDNKTGLHVDPYTSNIINQLLIDPTSEPEFSLACQLLFYKQRMVIFDVSDLRCNPFFVVYGTDPPPLPPYVSEETKNRFGAPTH</sequence>
<evidence type="ECO:0000313" key="3">
    <source>
        <dbReference type="EMBL" id="GEY30558.1"/>
    </source>
</evidence>
<organism evidence="3">
    <name type="scientific">Tanacetum cinerariifolium</name>
    <name type="common">Dalmatian daisy</name>
    <name type="synonym">Chrysanthemum cinerariifolium</name>
    <dbReference type="NCBI Taxonomy" id="118510"/>
    <lineage>
        <taxon>Eukaryota</taxon>
        <taxon>Viridiplantae</taxon>
        <taxon>Streptophyta</taxon>
        <taxon>Embryophyta</taxon>
        <taxon>Tracheophyta</taxon>
        <taxon>Spermatophyta</taxon>
        <taxon>Magnoliopsida</taxon>
        <taxon>eudicotyledons</taxon>
        <taxon>Gunneridae</taxon>
        <taxon>Pentapetalae</taxon>
        <taxon>asterids</taxon>
        <taxon>campanulids</taxon>
        <taxon>Asterales</taxon>
        <taxon>Asteraceae</taxon>
        <taxon>Asteroideae</taxon>
        <taxon>Anthemideae</taxon>
        <taxon>Anthemidinae</taxon>
        <taxon>Tanacetum</taxon>
    </lineage>
</organism>
<dbReference type="EMBL" id="BKCJ010167654">
    <property type="protein sequence ID" value="GEY30558.1"/>
    <property type="molecule type" value="Genomic_DNA"/>
</dbReference>
<keyword evidence="1" id="KW-0511">Multifunctional enzyme</keyword>
<comment type="caution">
    <text evidence="3">The sequence shown here is derived from an EMBL/GenBank/DDBJ whole genome shotgun (WGS) entry which is preliminary data.</text>
</comment>
<dbReference type="Gene3D" id="3.30.70.270">
    <property type="match status" value="1"/>
</dbReference>
<dbReference type="GO" id="GO:0003824">
    <property type="term" value="F:catalytic activity"/>
    <property type="evidence" value="ECO:0007669"/>
    <property type="project" value="UniProtKB-KW"/>
</dbReference>
<dbReference type="InterPro" id="IPR041577">
    <property type="entry name" value="RT_RNaseH_2"/>
</dbReference>